<dbReference type="Proteomes" id="UP000237347">
    <property type="component" value="Unassembled WGS sequence"/>
</dbReference>
<accession>A0AAW0K314</accession>
<dbReference type="GO" id="GO:0016787">
    <property type="term" value="F:hydrolase activity"/>
    <property type="evidence" value="ECO:0007669"/>
    <property type="project" value="UniProtKB-KW"/>
</dbReference>
<reference evidence="6 7" key="1">
    <citation type="journal article" date="2018" name="Sci. Data">
        <title>The draft genome sequence of cork oak.</title>
        <authorList>
            <person name="Ramos A.M."/>
            <person name="Usie A."/>
            <person name="Barbosa P."/>
            <person name="Barros P.M."/>
            <person name="Capote T."/>
            <person name="Chaves I."/>
            <person name="Simoes F."/>
            <person name="Abreu I."/>
            <person name="Carrasquinho I."/>
            <person name="Faro C."/>
            <person name="Guimaraes J.B."/>
            <person name="Mendonca D."/>
            <person name="Nobrega F."/>
            <person name="Rodrigues L."/>
            <person name="Saibo N.J.M."/>
            <person name="Varela M.C."/>
            <person name="Egas C."/>
            <person name="Matos J."/>
            <person name="Miguel C.M."/>
            <person name="Oliveira M.M."/>
            <person name="Ricardo C.P."/>
            <person name="Goncalves S."/>
        </authorList>
    </citation>
    <scope>NUCLEOTIDE SEQUENCE [LARGE SCALE GENOMIC DNA]</scope>
    <source>
        <strain evidence="7">cv. HL8</strain>
    </source>
</reference>
<feature type="compositionally biased region" description="Polar residues" evidence="4">
    <location>
        <begin position="789"/>
        <end position="802"/>
    </location>
</feature>
<evidence type="ECO:0000256" key="1">
    <source>
        <dbReference type="ARBA" id="ARBA00022786"/>
    </source>
</evidence>
<sequence>MSSEKHNATQASPSQPQPSNTIDDDVIHATNEFQKGNHSEALNLAEAILLRHPNSAVAHGFRCFCHMKIVLSVRNNSSDAPLSLAETLEHVKISVESSKRAVELCPDSLYFRSYHVNALFDLADYDNANDGFEPVIEACDAALAIEDPILMEGTIFKNEERARESQIQELRTIIGAFKLISKSIIDATYMKNIKNEIQEVQDRKDEIEQSAIMARKNVERKLKNPNKDTVETRVKAYWNNTMSTELKKDLLRIRIEDLKLHFAKNESPAAVAVAEEVMQAVEYVKVSQNWKFLTCCCCGERILDMEGFAEHMKHVHLRTLSNELRILVEPEIVIDLVETFESRVWKPVDVVAAKKMMEYLSRNKHGDEGLHESKFFVNQKVWPFCKNSRRGAVIDKIQARLHVFLKIRCFAWNHFRAFMYLIIQMLEKHIPEQLLKEHRMDQTLLSVCLLDTSELSFVFEFLDELDNTCGLQRIYKSVDKDVVRGEPCDANLEKIVFDEDFSCIVFDKRRLRGELVATNDGAAVTSSADEEIELNDNECKDAFVDWLLEGSTNIGEQLKQWTSLRETSISQGKEFFKIYEAELERIQNICEIKVQYLRDLNVCENLDSICVEEEKRREDSGYKSVSYEYLLSERQRQIERTNGDIFELAVVWIILRGNHEDNKIKSGIKKLIYEIVIKLYKFDAIMRTTTIAMEQTGEKIVKIAADNHRLVMVPLLKSFMRARLEELANEDAEEKSKAAREASLSELDPDDKKKTNKEGGDARQGHEKSKVKKKKKGKRKPKELKKHNATQASPSQPQPSNTIDDEVAHTINEFQKGNHSEALNLAEAIILRHPNSAVAHGYRCFCHMKIVLSVRNNSSVAHLSLAETLEHVKISVESSKRAVELCPDSLYFRSYHVNALFDLADYDSANAGFEPVIEACDAALAMEDPILIEGFLENEERSRESQIQELRTIFRVFKMHSKHIIDAKYMENIKNEIQEVQDRKDEIEQSAIVARKNFEMCSRKLKNPKKDTMETRVKAYWNNTMGMELKKDLLRIRIEDLKLHFAKNKSPAAVAMAEEVMQAVEYVKVSQNWKFSTCCLCDVRIFNMEWFAEHMKRVHLRTLSYELRLLEPEIVIDLLNTTESREWKPVDVVAAKKMMEDLSRNKHEGEGLHESKFFVNQKDWPYCQNSWRGAVIDKIRASLHVFLKIRCLVLNHFRGFMYLIMQALKKRIPEQLLKEHCMNQTPLSVCLLDISELYRVLEFLDDLDNTCGLQRIYKSVNKDVVRSELCDAYHEKIVFNEDFSCVVFDKRMLRGELVVTNDGAAVTSSADAEIELNDDECKDAFVNWLLKGSADIGEQLKLWTSLRETSISQGKEFFKIYEAEFERIQNICEKKAQYLRDLNVLQNLESICVKEDKRREDSGYKPVSYEYLLSEQRRQIERTNGDILESDIIWNIFKETHVDNKIKLAIKKQIHNIILRLYKFDAIIKTTTIAMEQTGTKIVTIAAYDHRLIMVPLLKSFMLARLEELANEDAEEV</sequence>
<feature type="region of interest" description="Disordered" evidence="4">
    <location>
        <begin position="729"/>
        <end position="803"/>
    </location>
</feature>
<feature type="region of interest" description="Disordered" evidence="4">
    <location>
        <begin position="1"/>
        <end position="23"/>
    </location>
</feature>
<dbReference type="EMBL" id="PKMF04000417">
    <property type="protein sequence ID" value="KAK7832889.1"/>
    <property type="molecule type" value="Genomic_DNA"/>
</dbReference>
<evidence type="ECO:0000256" key="4">
    <source>
        <dbReference type="SAM" id="MobiDB-lite"/>
    </source>
</evidence>
<dbReference type="InterPro" id="IPR011990">
    <property type="entry name" value="TPR-like_helical_dom_sf"/>
</dbReference>
<evidence type="ECO:0000256" key="2">
    <source>
        <dbReference type="ARBA" id="ARBA00022801"/>
    </source>
</evidence>
<dbReference type="InterPro" id="IPR006865">
    <property type="entry name" value="DUF629"/>
</dbReference>
<dbReference type="Gene3D" id="1.25.40.10">
    <property type="entry name" value="Tetratricopeptide repeat domain"/>
    <property type="match status" value="2"/>
</dbReference>
<keyword evidence="3" id="KW-0175">Coiled coil</keyword>
<dbReference type="InterPro" id="IPR052398">
    <property type="entry name" value="Ubiquitin_hydrolase_53/54"/>
</dbReference>
<organism evidence="6 7">
    <name type="scientific">Quercus suber</name>
    <name type="common">Cork oak</name>
    <dbReference type="NCBI Taxonomy" id="58331"/>
    <lineage>
        <taxon>Eukaryota</taxon>
        <taxon>Viridiplantae</taxon>
        <taxon>Streptophyta</taxon>
        <taxon>Embryophyta</taxon>
        <taxon>Tracheophyta</taxon>
        <taxon>Spermatophyta</taxon>
        <taxon>Magnoliopsida</taxon>
        <taxon>eudicotyledons</taxon>
        <taxon>Gunneridae</taxon>
        <taxon>Pentapetalae</taxon>
        <taxon>rosids</taxon>
        <taxon>fabids</taxon>
        <taxon>Fagales</taxon>
        <taxon>Fagaceae</taxon>
        <taxon>Quercus</taxon>
    </lineage>
</organism>
<keyword evidence="2" id="KW-0378">Hydrolase</keyword>
<evidence type="ECO:0000256" key="3">
    <source>
        <dbReference type="SAM" id="Coils"/>
    </source>
</evidence>
<gene>
    <name evidence="6" type="ORF">CFP56_026112</name>
</gene>
<feature type="coiled-coil region" evidence="3">
    <location>
        <begin position="190"/>
        <end position="217"/>
    </location>
</feature>
<dbReference type="PANTHER" id="PTHR22975:SF9">
    <property type="entry name" value="ECHINUS SPLICE FORM 3"/>
    <property type="match status" value="1"/>
</dbReference>
<dbReference type="SUPFAM" id="SSF48452">
    <property type="entry name" value="TPR-like"/>
    <property type="match status" value="2"/>
</dbReference>
<evidence type="ECO:0000259" key="5">
    <source>
        <dbReference type="PROSITE" id="PS00028"/>
    </source>
</evidence>
<proteinExistence type="predicted"/>
<keyword evidence="7" id="KW-1185">Reference proteome</keyword>
<protein>
    <recommendedName>
        <fullName evidence="5">C2H2-type domain-containing protein</fullName>
    </recommendedName>
</protein>
<feature type="compositionally biased region" description="Polar residues" evidence="4">
    <location>
        <begin position="8"/>
        <end position="21"/>
    </location>
</feature>
<feature type="compositionally biased region" description="Basic and acidic residues" evidence="4">
    <location>
        <begin position="750"/>
        <end position="768"/>
    </location>
</feature>
<name>A0AAW0K314_QUESU</name>
<feature type="domain" description="C2H2-type" evidence="5">
    <location>
        <begin position="295"/>
        <end position="316"/>
    </location>
</feature>
<dbReference type="InterPro" id="IPR013087">
    <property type="entry name" value="Znf_C2H2_type"/>
</dbReference>
<dbReference type="Pfam" id="PF04780">
    <property type="entry name" value="DUF629"/>
    <property type="match status" value="2"/>
</dbReference>
<feature type="coiled-coil region" evidence="3">
    <location>
        <begin position="970"/>
        <end position="997"/>
    </location>
</feature>
<evidence type="ECO:0000313" key="7">
    <source>
        <dbReference type="Proteomes" id="UP000237347"/>
    </source>
</evidence>
<evidence type="ECO:0000313" key="6">
    <source>
        <dbReference type="EMBL" id="KAK7832889.1"/>
    </source>
</evidence>
<comment type="caution">
    <text evidence="6">The sequence shown here is derived from an EMBL/GenBank/DDBJ whole genome shotgun (WGS) entry which is preliminary data.</text>
</comment>
<dbReference type="PANTHER" id="PTHR22975">
    <property type="entry name" value="UBIQUITIN SPECIFIC PROTEINASE"/>
    <property type="match status" value="1"/>
</dbReference>
<feature type="compositionally biased region" description="Basic residues" evidence="4">
    <location>
        <begin position="769"/>
        <end position="788"/>
    </location>
</feature>
<dbReference type="PROSITE" id="PS00028">
    <property type="entry name" value="ZINC_FINGER_C2H2_1"/>
    <property type="match status" value="1"/>
</dbReference>
<keyword evidence="1" id="KW-0833">Ubl conjugation pathway</keyword>